<accession>B6Q9N4</accession>
<dbReference type="HOGENOM" id="CLU_056989_0_0_1"/>
<evidence type="ECO:0000313" key="6">
    <source>
        <dbReference type="Proteomes" id="UP000001294"/>
    </source>
</evidence>
<dbReference type="EMBL" id="DS995900">
    <property type="protein sequence ID" value="EEA26118.1"/>
    <property type="molecule type" value="Genomic_DNA"/>
</dbReference>
<feature type="coiled-coil region" evidence="2">
    <location>
        <begin position="21"/>
        <end position="48"/>
    </location>
</feature>
<evidence type="ECO:0000313" key="5">
    <source>
        <dbReference type="EMBL" id="EEA26118.1"/>
    </source>
</evidence>
<sequence length="404" mass="44399">MVKASPGTKTGPRTDPEAIERRRMQNRLAQRKRRLKRAQMAREEKERQQRLQAAQAASQLTLINDGYHLSLNQRPVYHAQQTKLLQPVVNSHFDYTPPQFEDIFSSSPYFPQTYIPPFETDTSFFVNGYPSPSLSHAPSTPSLSLYTPSLIDEDLSNSINGNANTGSIDLDPHLYLSSPAGVFSPNTKRQNPWDAFGLMPLQPVPSPVLQADRHRSTSLPTPRSVPSLSSPPAPTMTRNRAPTTPSIVHGKGITSPNNNMDMNMRISGLNLFNTSIDTNPHAASTAVGTPSKTGLHISAEQGNSHAMHLFLEYGADIDTIDEYGRTPLHYAVTNKHIDIVKLLVERGATTTIADISGVNPMQLAAESGSEEMTQMMHMMIMMTPPVMVPGAQDINMHSGLVVSK</sequence>
<reference evidence="6" key="1">
    <citation type="journal article" date="2015" name="Genome Announc.">
        <title>Genome sequence of the AIDS-associated pathogen Penicillium marneffei (ATCC18224) and its near taxonomic relative Talaromyces stipitatus (ATCC10500).</title>
        <authorList>
            <person name="Nierman W.C."/>
            <person name="Fedorova-Abrams N.D."/>
            <person name="Andrianopoulos A."/>
        </authorList>
    </citation>
    <scope>NUCLEOTIDE SEQUENCE [LARGE SCALE GENOMIC DNA]</scope>
    <source>
        <strain evidence="6">ATCC 18224 / CBS 334.59 / QM 7333</strain>
    </source>
</reference>
<keyword evidence="2" id="KW-0175">Coiled coil</keyword>
<dbReference type="SUPFAM" id="SSF48403">
    <property type="entry name" value="Ankyrin repeat"/>
    <property type="match status" value="1"/>
</dbReference>
<evidence type="ECO:0000256" key="3">
    <source>
        <dbReference type="SAM" id="MobiDB-lite"/>
    </source>
</evidence>
<dbReference type="InterPro" id="IPR004827">
    <property type="entry name" value="bZIP"/>
</dbReference>
<dbReference type="Pfam" id="PF12796">
    <property type="entry name" value="Ank_2"/>
    <property type="match status" value="1"/>
</dbReference>
<dbReference type="PROSITE" id="PS50088">
    <property type="entry name" value="ANK_REPEAT"/>
    <property type="match status" value="2"/>
</dbReference>
<feature type="compositionally biased region" description="Basic and acidic residues" evidence="3">
    <location>
        <begin position="12"/>
        <end position="21"/>
    </location>
</feature>
<gene>
    <name evidence="5" type="ORF">PMAA_071980</name>
</gene>
<dbReference type="InterPro" id="IPR002110">
    <property type="entry name" value="Ankyrin_rpt"/>
</dbReference>
<evidence type="ECO:0000259" key="4">
    <source>
        <dbReference type="PROSITE" id="PS00036"/>
    </source>
</evidence>
<dbReference type="InterPro" id="IPR039323">
    <property type="entry name" value="ANKRD_45/46/60"/>
</dbReference>
<dbReference type="PROSITE" id="PS50297">
    <property type="entry name" value="ANK_REP_REGION"/>
    <property type="match status" value="2"/>
</dbReference>
<dbReference type="PANTHER" id="PTHR22677">
    <property type="entry name" value="ANKYRIN REPEAT DOMAIN-CONTAINING PROTEIN 60"/>
    <property type="match status" value="1"/>
</dbReference>
<dbReference type="PANTHER" id="PTHR22677:SF4">
    <property type="entry name" value="USHER SYNDROME TYPE-1G PROTEIN-LIKE PROTEIN"/>
    <property type="match status" value="1"/>
</dbReference>
<feature type="repeat" description="ANK" evidence="1">
    <location>
        <begin position="290"/>
        <end position="322"/>
    </location>
</feature>
<dbReference type="VEuPathDB" id="FungiDB:PMAA_071980"/>
<keyword evidence="1" id="KW-0040">ANK repeat</keyword>
<dbReference type="Gene3D" id="1.25.40.20">
    <property type="entry name" value="Ankyrin repeat-containing domain"/>
    <property type="match status" value="1"/>
</dbReference>
<dbReference type="PhylomeDB" id="B6Q9N4"/>
<dbReference type="Proteomes" id="UP000001294">
    <property type="component" value="Unassembled WGS sequence"/>
</dbReference>
<evidence type="ECO:0000256" key="2">
    <source>
        <dbReference type="SAM" id="Coils"/>
    </source>
</evidence>
<dbReference type="CDD" id="cd14688">
    <property type="entry name" value="bZIP_YAP"/>
    <property type="match status" value="1"/>
</dbReference>
<dbReference type="GO" id="GO:0003700">
    <property type="term" value="F:DNA-binding transcription factor activity"/>
    <property type="evidence" value="ECO:0007669"/>
    <property type="project" value="InterPro"/>
</dbReference>
<keyword evidence="6" id="KW-1185">Reference proteome</keyword>
<dbReference type="SMART" id="SM00248">
    <property type="entry name" value="ANK"/>
    <property type="match status" value="3"/>
</dbReference>
<protein>
    <submittedName>
        <fullName evidence="5">Ankyrin repeat-containing protein, putative</fullName>
    </submittedName>
</protein>
<feature type="compositionally biased region" description="Polar residues" evidence="3">
    <location>
        <begin position="235"/>
        <end position="246"/>
    </location>
</feature>
<name>B6Q9N4_TALMQ</name>
<feature type="domain" description="BZIP" evidence="4">
    <location>
        <begin position="21"/>
        <end position="36"/>
    </location>
</feature>
<organism evidence="5 6">
    <name type="scientific">Talaromyces marneffei (strain ATCC 18224 / CBS 334.59 / QM 7333)</name>
    <name type="common">Penicillium marneffei</name>
    <dbReference type="NCBI Taxonomy" id="441960"/>
    <lineage>
        <taxon>Eukaryota</taxon>
        <taxon>Fungi</taxon>
        <taxon>Dikarya</taxon>
        <taxon>Ascomycota</taxon>
        <taxon>Pezizomycotina</taxon>
        <taxon>Eurotiomycetes</taxon>
        <taxon>Eurotiomycetidae</taxon>
        <taxon>Eurotiales</taxon>
        <taxon>Trichocomaceae</taxon>
        <taxon>Talaromyces</taxon>
        <taxon>Talaromyces sect. Talaromyces</taxon>
    </lineage>
</organism>
<dbReference type="OrthoDB" id="4454093at2759"/>
<dbReference type="PROSITE" id="PS00036">
    <property type="entry name" value="BZIP_BASIC"/>
    <property type="match status" value="1"/>
</dbReference>
<feature type="repeat" description="ANK" evidence="1">
    <location>
        <begin position="323"/>
        <end position="355"/>
    </location>
</feature>
<feature type="compositionally biased region" description="Polar residues" evidence="3">
    <location>
        <begin position="217"/>
        <end position="228"/>
    </location>
</feature>
<dbReference type="AlphaFoldDB" id="B6Q9N4"/>
<proteinExistence type="predicted"/>
<feature type="region of interest" description="Disordered" evidence="3">
    <location>
        <begin position="213"/>
        <end position="259"/>
    </location>
</feature>
<feature type="region of interest" description="Disordered" evidence="3">
    <location>
        <begin position="1"/>
        <end position="21"/>
    </location>
</feature>
<dbReference type="InterPro" id="IPR036770">
    <property type="entry name" value="Ankyrin_rpt-contain_sf"/>
</dbReference>
<evidence type="ECO:0000256" key="1">
    <source>
        <dbReference type="PROSITE-ProRule" id="PRU00023"/>
    </source>
</evidence>